<name>A0ABS5W3D7_9SPHN</name>
<feature type="domain" description="GGDEF" evidence="3">
    <location>
        <begin position="191"/>
        <end position="324"/>
    </location>
</feature>
<feature type="coiled-coil region" evidence="2">
    <location>
        <begin position="130"/>
        <end position="168"/>
    </location>
</feature>
<dbReference type="EMBL" id="JAHFVK010000001">
    <property type="protein sequence ID" value="MBT2134271.1"/>
    <property type="molecule type" value="Genomic_DNA"/>
</dbReference>
<evidence type="ECO:0000313" key="4">
    <source>
        <dbReference type="EMBL" id="MBT2134271.1"/>
    </source>
</evidence>
<dbReference type="Gene3D" id="3.30.70.270">
    <property type="match status" value="1"/>
</dbReference>
<dbReference type="SMART" id="SM00267">
    <property type="entry name" value="GGDEF"/>
    <property type="match status" value="1"/>
</dbReference>
<comment type="caution">
    <text evidence="4">The sequence shown here is derived from an EMBL/GenBank/DDBJ whole genome shotgun (WGS) entry which is preliminary data.</text>
</comment>
<dbReference type="PANTHER" id="PTHR45138">
    <property type="entry name" value="REGULATORY COMPONENTS OF SENSORY TRANSDUCTION SYSTEM"/>
    <property type="match status" value="1"/>
</dbReference>
<evidence type="ECO:0000313" key="5">
    <source>
        <dbReference type="Proteomes" id="UP000811255"/>
    </source>
</evidence>
<keyword evidence="5" id="KW-1185">Reference proteome</keyword>
<dbReference type="PROSITE" id="PS50887">
    <property type="entry name" value="GGDEF"/>
    <property type="match status" value="1"/>
</dbReference>
<accession>A0ABS5W3D7</accession>
<dbReference type="NCBIfam" id="TIGR00254">
    <property type="entry name" value="GGDEF"/>
    <property type="match status" value="1"/>
</dbReference>
<dbReference type="Pfam" id="PF00990">
    <property type="entry name" value="GGDEF"/>
    <property type="match status" value="1"/>
</dbReference>
<dbReference type="InterPro" id="IPR029787">
    <property type="entry name" value="Nucleotide_cyclase"/>
</dbReference>
<evidence type="ECO:0000259" key="3">
    <source>
        <dbReference type="PROSITE" id="PS50887"/>
    </source>
</evidence>
<dbReference type="InterPro" id="IPR000160">
    <property type="entry name" value="GGDEF_dom"/>
</dbReference>
<reference evidence="4 5" key="1">
    <citation type="submission" date="2021-05" db="EMBL/GenBank/DDBJ databases">
        <title>Croceibacterium sp. LX-88 genome sequence.</title>
        <authorList>
            <person name="Luo X."/>
        </authorList>
    </citation>
    <scope>NUCLEOTIDE SEQUENCE [LARGE SCALE GENOMIC DNA]</scope>
    <source>
        <strain evidence="4 5">LX-88</strain>
    </source>
</reference>
<dbReference type="SUPFAM" id="SSF55073">
    <property type="entry name" value="Nucleotide cyclase"/>
    <property type="match status" value="1"/>
</dbReference>
<sequence>MSERPHEIAEETIAFLRHHLLDPTPQNYTLCFAAHSGAHPALHKALAAISDDGIRVTQKDADELFAQFLTALPPGLTNDEPDFARALRHQALKITDAVNDAAVVAGAFNLELSSDYDRLKTDPANVATILATMLDRSRKAENELAAAMAELQTLRTELEAAREDSNRDAVTNLHNRRALLAHLAELAEAKRDHVLAICDVDHFKSVNDTYGHVVGDRVLKSIGNALSTACAPHVVGRWGGEEFLVILSDTELSDAKRIIEEAREHVAGTRYKLRATDEPIGTITFSAGLVCVNDTDNGAQEAIIRADELLYRAKSEGRNRSIAA</sequence>
<evidence type="ECO:0000256" key="1">
    <source>
        <dbReference type="ARBA" id="ARBA00012528"/>
    </source>
</evidence>
<organism evidence="4 5">
    <name type="scientific">Croceibacterium selenioxidans</name>
    <dbReference type="NCBI Taxonomy" id="2838833"/>
    <lineage>
        <taxon>Bacteria</taxon>
        <taxon>Pseudomonadati</taxon>
        <taxon>Pseudomonadota</taxon>
        <taxon>Alphaproteobacteria</taxon>
        <taxon>Sphingomonadales</taxon>
        <taxon>Erythrobacteraceae</taxon>
        <taxon>Croceibacterium</taxon>
    </lineage>
</organism>
<dbReference type="EC" id="2.7.7.65" evidence="1"/>
<dbReference type="InterPro" id="IPR050469">
    <property type="entry name" value="Diguanylate_Cyclase"/>
</dbReference>
<dbReference type="PANTHER" id="PTHR45138:SF24">
    <property type="entry name" value="DIGUANYLATE CYCLASE DGCC-RELATED"/>
    <property type="match status" value="1"/>
</dbReference>
<dbReference type="Proteomes" id="UP000811255">
    <property type="component" value="Unassembled WGS sequence"/>
</dbReference>
<dbReference type="CDD" id="cd01949">
    <property type="entry name" value="GGDEF"/>
    <property type="match status" value="1"/>
</dbReference>
<protein>
    <recommendedName>
        <fullName evidence="1">diguanylate cyclase</fullName>
        <ecNumber evidence="1">2.7.7.65</ecNumber>
    </recommendedName>
</protein>
<proteinExistence type="predicted"/>
<gene>
    <name evidence="4" type="ORF">KK137_08005</name>
</gene>
<keyword evidence="2" id="KW-0175">Coiled coil</keyword>
<evidence type="ECO:0000256" key="2">
    <source>
        <dbReference type="SAM" id="Coils"/>
    </source>
</evidence>
<dbReference type="RefSeq" id="WP_214535603.1">
    <property type="nucleotide sequence ID" value="NZ_JAHFVK010000001.1"/>
</dbReference>
<dbReference type="InterPro" id="IPR043128">
    <property type="entry name" value="Rev_trsase/Diguanyl_cyclase"/>
</dbReference>